<reference evidence="3" key="1">
    <citation type="submission" date="2019-08" db="EMBL/GenBank/DDBJ databases">
        <title>Limnoglobus roseus gen. nov., sp. nov., a novel freshwater planctomycete with a giant genome from the family Gemmataceae.</title>
        <authorList>
            <person name="Kulichevskaya I.S."/>
            <person name="Naumoff D.G."/>
            <person name="Miroshnikov K."/>
            <person name="Ivanova A."/>
            <person name="Philippov D.A."/>
            <person name="Hakobyan A."/>
            <person name="Rijpstra I.C."/>
            <person name="Sinninghe Damste J.S."/>
            <person name="Liesack W."/>
            <person name="Dedysh S.N."/>
        </authorList>
    </citation>
    <scope>NUCLEOTIDE SEQUENCE [LARGE SCALE GENOMIC DNA]</scope>
    <source>
        <strain evidence="3">PX52</strain>
    </source>
</reference>
<accession>A0A5C1AES9</accession>
<keyword evidence="2" id="KW-0808">Transferase</keyword>
<protein>
    <submittedName>
        <fullName evidence="2">RNA methyltransferase</fullName>
    </submittedName>
</protein>
<dbReference type="Proteomes" id="UP000324974">
    <property type="component" value="Chromosome"/>
</dbReference>
<dbReference type="Pfam" id="PF04993">
    <property type="entry name" value="TfoX_N"/>
    <property type="match status" value="1"/>
</dbReference>
<dbReference type="GO" id="GO:0032259">
    <property type="term" value="P:methylation"/>
    <property type="evidence" value="ECO:0007669"/>
    <property type="project" value="UniProtKB-KW"/>
</dbReference>
<dbReference type="KEGG" id="lrs:PX52LOC_04822"/>
<name>A0A5C1AES9_9BACT</name>
<dbReference type="Gene3D" id="3.30.1460.30">
    <property type="entry name" value="YgaC/TfoX-N like chaperone"/>
    <property type="match status" value="1"/>
</dbReference>
<keyword evidence="2" id="KW-0489">Methyltransferase</keyword>
<evidence type="ECO:0000259" key="1">
    <source>
        <dbReference type="Pfam" id="PF04993"/>
    </source>
</evidence>
<sequence>MAFSETLARRTRVVLARRKNVEEKRMFGGVGFLLNGHLLVAVRKDSLLVRLGPEEGQWALSEPHATAFEITGRGTMAGWVVVGIEGVGGDDELNDWIRRAVNFVTTLPAKRKDE</sequence>
<gene>
    <name evidence="2" type="ORF">PX52LOC_04822</name>
</gene>
<proteinExistence type="predicted"/>
<dbReference type="InterPro" id="IPR007076">
    <property type="entry name" value="TfoX_N"/>
</dbReference>
<dbReference type="EMBL" id="CP042425">
    <property type="protein sequence ID" value="QEL17811.1"/>
    <property type="molecule type" value="Genomic_DNA"/>
</dbReference>
<evidence type="ECO:0000313" key="3">
    <source>
        <dbReference type="Proteomes" id="UP000324974"/>
    </source>
</evidence>
<organism evidence="2 3">
    <name type="scientific">Limnoglobus roseus</name>
    <dbReference type="NCBI Taxonomy" id="2598579"/>
    <lineage>
        <taxon>Bacteria</taxon>
        <taxon>Pseudomonadati</taxon>
        <taxon>Planctomycetota</taxon>
        <taxon>Planctomycetia</taxon>
        <taxon>Gemmatales</taxon>
        <taxon>Gemmataceae</taxon>
        <taxon>Limnoglobus</taxon>
    </lineage>
</organism>
<dbReference type="SUPFAM" id="SSF159894">
    <property type="entry name" value="YgaC/TfoX-N like"/>
    <property type="match status" value="1"/>
</dbReference>
<evidence type="ECO:0000313" key="2">
    <source>
        <dbReference type="EMBL" id="QEL17811.1"/>
    </source>
</evidence>
<dbReference type="GO" id="GO:0008168">
    <property type="term" value="F:methyltransferase activity"/>
    <property type="evidence" value="ECO:0007669"/>
    <property type="project" value="UniProtKB-KW"/>
</dbReference>
<feature type="domain" description="TfoX N-terminal" evidence="1">
    <location>
        <begin position="15"/>
        <end position="102"/>
    </location>
</feature>
<dbReference type="AlphaFoldDB" id="A0A5C1AES9"/>
<keyword evidence="3" id="KW-1185">Reference proteome</keyword>
<dbReference type="OrthoDB" id="214902at2"/>
<dbReference type="RefSeq" id="WP_149112374.1">
    <property type="nucleotide sequence ID" value="NZ_CP042425.1"/>
</dbReference>